<dbReference type="PATRIC" id="fig|1218567.3.peg.1604"/>
<organism evidence="1 2">
    <name type="scientific">Leptospira borgpetersenii serovar Hardjo-bovis str. Sponselee</name>
    <dbReference type="NCBI Taxonomy" id="1303729"/>
    <lineage>
        <taxon>Bacteria</taxon>
        <taxon>Pseudomonadati</taxon>
        <taxon>Spirochaetota</taxon>
        <taxon>Spirochaetia</taxon>
        <taxon>Leptospirales</taxon>
        <taxon>Leptospiraceae</taxon>
        <taxon>Leptospira</taxon>
    </lineage>
</organism>
<dbReference type="AlphaFoldDB" id="M6BVL3"/>
<accession>M6BVL3</accession>
<protein>
    <submittedName>
        <fullName evidence="1">Uncharacterized protein</fullName>
    </submittedName>
</protein>
<evidence type="ECO:0000313" key="2">
    <source>
        <dbReference type="Proteomes" id="UP000011873"/>
    </source>
</evidence>
<dbReference type="Proteomes" id="UP000011873">
    <property type="component" value="Unassembled WGS sequence"/>
</dbReference>
<comment type="caution">
    <text evidence="1">The sequence shown here is derived from an EMBL/GenBank/DDBJ whole genome shotgun (WGS) entry which is preliminary data.</text>
</comment>
<gene>
    <name evidence="1" type="ORF">LEP1GSC016_4134</name>
</gene>
<proteinExistence type="predicted"/>
<name>M6BVL3_LEPBO</name>
<sequence>MIVLISFQVLGQVLKEILFFLSFTVRTYENNTMMSLFQNVESSSISPEFWIVYNKTDDADQNWDGERSLESHNVTHKLRRLLGS</sequence>
<reference evidence="1 2" key="1">
    <citation type="submission" date="2013-01" db="EMBL/GenBank/DDBJ databases">
        <authorList>
            <person name="Harkins D.M."/>
            <person name="Durkin A.S."/>
            <person name="Brinkac L.M."/>
            <person name="Haft D.H."/>
            <person name="Selengut J.D."/>
            <person name="Sanka R."/>
            <person name="DePew J."/>
            <person name="Purushe J."/>
            <person name="Galloway R.L."/>
            <person name="Vinetz J.M."/>
            <person name="Sutton G.G."/>
            <person name="Nierman W.C."/>
            <person name="Fouts D.E."/>
        </authorList>
    </citation>
    <scope>NUCLEOTIDE SEQUENCE [LARGE SCALE GENOMIC DNA]</scope>
    <source>
        <strain evidence="1 2">Sponselee CDC</strain>
    </source>
</reference>
<evidence type="ECO:0000313" key="1">
    <source>
        <dbReference type="EMBL" id="EMJ82551.1"/>
    </source>
</evidence>
<dbReference type="EMBL" id="ANMU01000064">
    <property type="protein sequence ID" value="EMJ82551.1"/>
    <property type="molecule type" value="Genomic_DNA"/>
</dbReference>